<evidence type="ECO:0000313" key="1">
    <source>
        <dbReference type="EMBL" id="ATB51882.1"/>
    </source>
</evidence>
<name>A0A290G9G1_PSEPU</name>
<protein>
    <submittedName>
        <fullName evidence="1">Uncharacterized protein</fullName>
    </submittedName>
</protein>
<sequence>MPSYRVVWTVDVDVEGDHRAAAQACARHYFQSRIADGDPDSACVFEVTGPNNRAAIVDLAPSLCDLIGDDTE</sequence>
<organism evidence="1">
    <name type="scientific">Pseudomonas putida</name>
    <name type="common">Arthrobacter siderocapsulatus</name>
    <dbReference type="NCBI Taxonomy" id="303"/>
    <lineage>
        <taxon>Bacteria</taxon>
        <taxon>Pseudomonadati</taxon>
        <taxon>Pseudomonadota</taxon>
        <taxon>Gammaproteobacteria</taxon>
        <taxon>Pseudomonadales</taxon>
        <taxon>Pseudomonadaceae</taxon>
        <taxon>Pseudomonas</taxon>
    </lineage>
</organism>
<dbReference type="RefSeq" id="WP_028692290.1">
    <property type="nucleotide sequence ID" value="NZ_MF564291.1"/>
</dbReference>
<accession>A0A290G9G1</accession>
<keyword evidence="1" id="KW-0614">Plasmid</keyword>
<dbReference type="EMBL" id="MF564291">
    <property type="protein sequence ID" value="ATB51882.1"/>
    <property type="molecule type" value="Genomic_DNA"/>
</dbReference>
<proteinExistence type="predicted"/>
<dbReference type="AlphaFoldDB" id="A0A290G9G1"/>
<reference evidence="1" key="1">
    <citation type="submission" date="2017-07" db="EMBL/GenBank/DDBJ databases">
        <title>Molecular diversity and dissemination of Pseudomonas putida group isolates carrying VIM-2 gene at a university hospital in Korea.</title>
        <authorList>
            <person name="Hong J.S."/>
            <person name="Yoon E.-J."/>
            <person name="Song W."/>
            <person name="Seo Y.B."/>
            <person name="Jeong S.H."/>
            <person name="Lee K."/>
        </authorList>
    </citation>
    <scope>NUCLEOTIDE SEQUENCE</scope>
    <source>
        <strain evidence="1">KSS14</strain>
        <plasmid evidence="1">pVIM_Pse-KSS14</plasmid>
    </source>
</reference>
<geneLocation type="plasmid" evidence="1">
    <name>pVIM_Pse-KSS14</name>
</geneLocation>